<evidence type="ECO:0000313" key="2">
    <source>
        <dbReference type="EMBL" id="WUX57659.1"/>
    </source>
</evidence>
<dbReference type="GeneID" id="91342641"/>
<evidence type="ECO:0000313" key="3">
    <source>
        <dbReference type="Proteomes" id="UP001432209"/>
    </source>
</evidence>
<feature type="compositionally biased region" description="Basic and acidic residues" evidence="1">
    <location>
        <begin position="131"/>
        <end position="141"/>
    </location>
</feature>
<feature type="region of interest" description="Disordered" evidence="1">
    <location>
        <begin position="1"/>
        <end position="34"/>
    </location>
</feature>
<dbReference type="RefSeq" id="WP_329083159.1">
    <property type="nucleotide sequence ID" value="NZ_CP109483.1"/>
</dbReference>
<name>A0ABZ2AGQ1_STRNV</name>
<feature type="compositionally biased region" description="Basic and acidic residues" evidence="1">
    <location>
        <begin position="22"/>
        <end position="34"/>
    </location>
</feature>
<sequence>MPLPQHPAGALFGREPRHGHRERAGTKPEPRPWQRERALAAAMEERAERIPGVHRAQVTLSGRRHRMRAAFAVRLEPDAVPADVIRRIDEGPVADARTSSEGARHIGAVVRLRAPAGTTGRSRPGLSRSRGTRDTTRAPLL</sequence>
<dbReference type="Proteomes" id="UP001432209">
    <property type="component" value="Chromosome"/>
</dbReference>
<proteinExistence type="predicted"/>
<feature type="compositionally biased region" description="Low complexity" evidence="1">
    <location>
        <begin position="117"/>
        <end position="129"/>
    </location>
</feature>
<feature type="region of interest" description="Disordered" evidence="1">
    <location>
        <begin position="95"/>
        <end position="141"/>
    </location>
</feature>
<accession>A0ABZ2AGQ1</accession>
<keyword evidence="3" id="KW-1185">Reference proteome</keyword>
<dbReference type="EMBL" id="CP109495">
    <property type="protein sequence ID" value="WUX57659.1"/>
    <property type="molecule type" value="Genomic_DNA"/>
</dbReference>
<gene>
    <name evidence="2" type="ORF">OG442_24015</name>
</gene>
<organism evidence="2 3">
    <name type="scientific">Streptomyces niveus</name>
    <name type="common">Streptomyces spheroides</name>
    <dbReference type="NCBI Taxonomy" id="193462"/>
    <lineage>
        <taxon>Bacteria</taxon>
        <taxon>Bacillati</taxon>
        <taxon>Actinomycetota</taxon>
        <taxon>Actinomycetes</taxon>
        <taxon>Kitasatosporales</taxon>
        <taxon>Streptomycetaceae</taxon>
        <taxon>Streptomyces</taxon>
    </lineage>
</organism>
<reference evidence="2" key="1">
    <citation type="submission" date="2022-10" db="EMBL/GenBank/DDBJ databases">
        <title>The complete genomes of actinobacterial strains from the NBC collection.</title>
        <authorList>
            <person name="Joergensen T.S."/>
            <person name="Alvarez Arevalo M."/>
            <person name="Sterndorff E.B."/>
            <person name="Faurdal D."/>
            <person name="Vuksanovic O."/>
            <person name="Mourched A.-S."/>
            <person name="Charusanti P."/>
            <person name="Shaw S."/>
            <person name="Blin K."/>
            <person name="Weber T."/>
        </authorList>
    </citation>
    <scope>NUCLEOTIDE SEQUENCE</scope>
    <source>
        <strain evidence="2">NBC_01432</strain>
    </source>
</reference>
<evidence type="ECO:0000256" key="1">
    <source>
        <dbReference type="SAM" id="MobiDB-lite"/>
    </source>
</evidence>
<protein>
    <submittedName>
        <fullName evidence="2">Uncharacterized protein</fullName>
    </submittedName>
</protein>